<protein>
    <recommendedName>
        <fullName evidence="2">Dynein regulatory complex protein 1 C-terminal domain-containing protein</fullName>
    </recommendedName>
</protein>
<reference evidence="3 4" key="1">
    <citation type="submission" date="2023-09" db="EMBL/GenBank/DDBJ databases">
        <title>Pangenome analysis of Batrachochytrium dendrobatidis and related Chytrids.</title>
        <authorList>
            <person name="Yacoub M.N."/>
            <person name="Stajich J.E."/>
            <person name="James T.Y."/>
        </authorList>
    </citation>
    <scope>NUCLEOTIDE SEQUENCE [LARGE SCALE GENOMIC DNA]</scope>
    <source>
        <strain evidence="3 4">JEL0888</strain>
    </source>
</reference>
<dbReference type="PANTHER" id="PTHR21625">
    <property type="entry name" value="NYD-SP28 PROTEIN"/>
    <property type="match status" value="1"/>
</dbReference>
<dbReference type="Proteomes" id="UP001527925">
    <property type="component" value="Unassembled WGS sequence"/>
</dbReference>
<evidence type="ECO:0000259" key="2">
    <source>
        <dbReference type="Pfam" id="PF14775"/>
    </source>
</evidence>
<name>A0ABR4MV44_9FUNG</name>
<evidence type="ECO:0000256" key="1">
    <source>
        <dbReference type="SAM" id="MobiDB-lite"/>
    </source>
</evidence>
<evidence type="ECO:0000313" key="4">
    <source>
        <dbReference type="Proteomes" id="UP001527925"/>
    </source>
</evidence>
<proteinExistence type="predicted"/>
<feature type="region of interest" description="Disordered" evidence="1">
    <location>
        <begin position="68"/>
        <end position="97"/>
    </location>
</feature>
<evidence type="ECO:0000313" key="3">
    <source>
        <dbReference type="EMBL" id="KAL2911141.1"/>
    </source>
</evidence>
<gene>
    <name evidence="3" type="ORF">HK105_209389</name>
</gene>
<organism evidence="3 4">
    <name type="scientific">Polyrhizophydium stewartii</name>
    <dbReference type="NCBI Taxonomy" id="2732419"/>
    <lineage>
        <taxon>Eukaryota</taxon>
        <taxon>Fungi</taxon>
        <taxon>Fungi incertae sedis</taxon>
        <taxon>Chytridiomycota</taxon>
        <taxon>Chytridiomycota incertae sedis</taxon>
        <taxon>Chytridiomycetes</taxon>
        <taxon>Rhizophydiales</taxon>
        <taxon>Rhizophydiales incertae sedis</taxon>
        <taxon>Polyrhizophydium</taxon>
    </lineage>
</organism>
<dbReference type="InterPro" id="IPR039750">
    <property type="entry name" value="DRC1/DRC2"/>
</dbReference>
<accession>A0ABR4MV44</accession>
<sequence length="213" mass="24115">MKLDSIFKALGVETVEDIERLTSYFVAETDRPITGGYKSRSQLLTDDAAKLIHPNEVVRAIRKFVERNREGAGHGSPSRSARRLPSRSANTPEQLDAEGSELGDAAVAAAPAAQQNSATKVRDLQREYWQRMANVIDDKGYRTWRAVYAAMEKYNRILTQRWQLSQEIHSVRHQNEELKALLRQYMAARVNDELQIPPTQIMLAQAGMLQQGH</sequence>
<keyword evidence="4" id="KW-1185">Reference proteome</keyword>
<dbReference type="Pfam" id="PF14775">
    <property type="entry name" value="NYD-SP28_assoc"/>
    <property type="match status" value="1"/>
</dbReference>
<feature type="domain" description="Dynein regulatory complex protein 1 C-terminal" evidence="2">
    <location>
        <begin position="127"/>
        <end position="186"/>
    </location>
</feature>
<comment type="caution">
    <text evidence="3">The sequence shown here is derived from an EMBL/GenBank/DDBJ whole genome shotgun (WGS) entry which is preliminary data.</text>
</comment>
<dbReference type="InterPro" id="IPR029440">
    <property type="entry name" value="DRC1_C"/>
</dbReference>
<dbReference type="EMBL" id="JADGIZ020000149">
    <property type="protein sequence ID" value="KAL2911141.1"/>
    <property type="molecule type" value="Genomic_DNA"/>
</dbReference>
<dbReference type="PANTHER" id="PTHR21625:SF1">
    <property type="entry name" value="DYNEIN REGULATORY COMPLEX PROTEIN 1"/>
    <property type="match status" value="1"/>
</dbReference>